<dbReference type="STRING" id="708197.A0A166YWD4"/>
<dbReference type="PANTHER" id="PTHR42923">
    <property type="entry name" value="PROTOPORPHYRINOGEN OXIDASE"/>
    <property type="match status" value="1"/>
</dbReference>
<dbReference type="Gene3D" id="3.50.50.60">
    <property type="entry name" value="FAD/NAD(P)-binding domain"/>
    <property type="match status" value="1"/>
</dbReference>
<dbReference type="PANTHER" id="PTHR42923:SF42">
    <property type="entry name" value="AMINE OXIDASE DOMAIN-CONTAINING PROTEIN"/>
    <property type="match status" value="1"/>
</dbReference>
<name>A0A166YWD4_9PEZI</name>
<evidence type="ECO:0000313" key="4">
    <source>
        <dbReference type="Proteomes" id="UP000076552"/>
    </source>
</evidence>
<dbReference type="GO" id="GO:0016491">
    <property type="term" value="F:oxidoreductase activity"/>
    <property type="evidence" value="ECO:0007669"/>
    <property type="project" value="TreeGrafter"/>
</dbReference>
<dbReference type="SUPFAM" id="SSF53335">
    <property type="entry name" value="S-adenosyl-L-methionine-dependent methyltransferases"/>
    <property type="match status" value="1"/>
</dbReference>
<reference evidence="3 4" key="1">
    <citation type="submission" date="2015-06" db="EMBL/GenBank/DDBJ databases">
        <title>Survival trade-offs in plant roots during colonization by closely related pathogenic and mutualistic fungi.</title>
        <authorList>
            <person name="Hacquard S."/>
            <person name="Kracher B."/>
            <person name="Hiruma K."/>
            <person name="Weinman A."/>
            <person name="Muench P."/>
            <person name="Garrido Oter R."/>
            <person name="Ver Loren van Themaat E."/>
            <person name="Dallerey J.-F."/>
            <person name="Damm U."/>
            <person name="Henrissat B."/>
            <person name="Lespinet O."/>
            <person name="Thon M."/>
            <person name="Kemen E."/>
            <person name="McHardy A.C."/>
            <person name="Schulze-Lefert P."/>
            <person name="O'Connell R.J."/>
        </authorList>
    </citation>
    <scope>NUCLEOTIDE SEQUENCE [LARGE SCALE GENOMIC DNA]</scope>
    <source>
        <strain evidence="3 4">0861</strain>
    </source>
</reference>
<dbReference type="EMBL" id="LFIV01000003">
    <property type="protein sequence ID" value="KZL78131.1"/>
    <property type="molecule type" value="Genomic_DNA"/>
</dbReference>
<organism evidence="3 4">
    <name type="scientific">Colletotrichum tofieldiae</name>
    <dbReference type="NCBI Taxonomy" id="708197"/>
    <lineage>
        <taxon>Eukaryota</taxon>
        <taxon>Fungi</taxon>
        <taxon>Dikarya</taxon>
        <taxon>Ascomycota</taxon>
        <taxon>Pezizomycotina</taxon>
        <taxon>Sordariomycetes</taxon>
        <taxon>Hypocreomycetidae</taxon>
        <taxon>Glomerellales</taxon>
        <taxon>Glomerellaceae</taxon>
        <taxon>Colletotrichum</taxon>
        <taxon>Colletotrichum spaethianum species complex</taxon>
    </lineage>
</organism>
<gene>
    <name evidence="3" type="ORF">CT0861_07875</name>
</gene>
<evidence type="ECO:0000256" key="2">
    <source>
        <dbReference type="SAM" id="Phobius"/>
    </source>
</evidence>
<accession>A0A166YWD4</accession>
<comment type="caution">
    <text evidence="3">The sequence shown here is derived from an EMBL/GenBank/DDBJ whole genome shotgun (WGS) entry which is preliminary data.</text>
</comment>
<dbReference type="InterPro" id="IPR050464">
    <property type="entry name" value="Zeta_carotene_desat/Oxidored"/>
</dbReference>
<feature type="region of interest" description="Disordered" evidence="1">
    <location>
        <begin position="339"/>
        <end position="358"/>
    </location>
</feature>
<dbReference type="Pfam" id="PF13450">
    <property type="entry name" value="NAD_binding_8"/>
    <property type="match status" value="1"/>
</dbReference>
<keyword evidence="2" id="KW-0812">Transmembrane</keyword>
<evidence type="ECO:0000313" key="3">
    <source>
        <dbReference type="EMBL" id="KZL78131.1"/>
    </source>
</evidence>
<feature type="transmembrane region" description="Helical" evidence="2">
    <location>
        <begin position="510"/>
        <end position="533"/>
    </location>
</feature>
<dbReference type="Gene3D" id="3.40.50.150">
    <property type="entry name" value="Vaccinia Virus protein VP39"/>
    <property type="match status" value="1"/>
</dbReference>
<dbReference type="Proteomes" id="UP000076552">
    <property type="component" value="Unassembled WGS sequence"/>
</dbReference>
<dbReference type="InterPro" id="IPR029063">
    <property type="entry name" value="SAM-dependent_MTases_sf"/>
</dbReference>
<keyword evidence="2" id="KW-1133">Transmembrane helix</keyword>
<dbReference type="SUPFAM" id="SSF51905">
    <property type="entry name" value="FAD/NAD(P)-binding domain"/>
    <property type="match status" value="1"/>
</dbReference>
<evidence type="ECO:0008006" key="5">
    <source>
        <dbReference type="Google" id="ProtNLM"/>
    </source>
</evidence>
<dbReference type="InterPro" id="IPR036188">
    <property type="entry name" value="FAD/NAD-bd_sf"/>
</dbReference>
<proteinExistence type="predicted"/>
<keyword evidence="2" id="KW-0472">Membrane</keyword>
<keyword evidence="4" id="KW-1185">Reference proteome</keyword>
<protein>
    <recommendedName>
        <fullName evidence="5">Amine oxidase domain-containing protein</fullName>
    </recommendedName>
</protein>
<sequence>MGRAAPIRVAIVGTGLAGLTAAYLLQNDEQRRYAVTLLEQAESLSFDSASVAIRDERSGDTERVDLPMRALAGGYYTNVMRLYDHLGIPYHPIRFLFSFAKAQPTRQTDATAAKTQGNPEGAGGAPGEYFVHASNLHQIPPWPGSRGVVAHLIEILYLIVCQFWFTLACFLVHPSTNGSDEGETLDEYLRRIWLPRRYVTHYLLPLISSVSTCSHDELLAFPASDIVNYKKLSHGQQHYTVCGGVHQVEGRLAREMEDVRLGACVAEVAPTTEGRVRIRWQSTRNGVEPLQEDVFDRVVLAVSPDIAGKIFNPLRKTLEPIPTIRVESSVLRPAHSTSSYSLTPVEDESRHPKACSHHRGTAIPPQVICLRTDFAAEQVRTEALHTMPGGTVVSTCPLDPQANAKRVLRTARFTRTLRTTESRAVIRKIMGESRVSVKKTDLATESTSWVNGQDNVWLTGAWCWDGMVLLEGCLISAMRIADDFGVKVPWRPGPARTHSSDFHPEFWEGLIWGLVGSSLAICFIVTLIGFGFLRQRNVYDNDHWKLNIKVPFTTMWMNMGYWTDTNGQRIQDFQQACRALLYEVLAEAGVLKNEELAHKLAILDLGIGCGDQSLELAQLIHQGSWDEYRYVGLTLNPSQFHLASKQPFQEFQLPRGRARTIQVFQADAARPGTWDEDVRSAVTSLANEHPEDQARWVLALDCMYHFFPDRKLVFNLAAQELDASFMAFDLLLSDTASTQQKLLVKIIGLAMGCPVGAFITEVEYKQQLSEAGYHGTHISFKDITDHVFSGLVSHIKRQDEALRPFGISVGKFKVAAKLFSWFARSKALKATIVVARNKPKRL</sequence>
<evidence type="ECO:0000256" key="1">
    <source>
        <dbReference type="SAM" id="MobiDB-lite"/>
    </source>
</evidence>
<dbReference type="AlphaFoldDB" id="A0A166YWD4"/>